<accession>A0A7S4P298</accession>
<proteinExistence type="predicted"/>
<feature type="compositionally biased region" description="Basic and acidic residues" evidence="1">
    <location>
        <begin position="166"/>
        <end position="183"/>
    </location>
</feature>
<organism evidence="2">
    <name type="scientific">Paramoeba aestuarina</name>
    <dbReference type="NCBI Taxonomy" id="180227"/>
    <lineage>
        <taxon>Eukaryota</taxon>
        <taxon>Amoebozoa</taxon>
        <taxon>Discosea</taxon>
        <taxon>Flabellinia</taxon>
        <taxon>Dactylopodida</taxon>
        <taxon>Paramoebidae</taxon>
        <taxon>Paramoeba</taxon>
    </lineage>
</organism>
<dbReference type="Gene3D" id="2.60.120.590">
    <property type="entry name" value="Alpha-ketoglutarate-dependent dioxygenase AlkB-like"/>
    <property type="match status" value="1"/>
</dbReference>
<protein>
    <recommendedName>
        <fullName evidence="3">Alpha-ketoglutarate-dependent dioxygenase AlkB-like domain-containing protein</fullName>
    </recommendedName>
</protein>
<name>A0A7S4P298_9EUKA</name>
<feature type="compositionally biased region" description="Acidic residues" evidence="1">
    <location>
        <begin position="13"/>
        <end position="28"/>
    </location>
</feature>
<dbReference type="EMBL" id="HBKR01027875">
    <property type="protein sequence ID" value="CAE2321445.1"/>
    <property type="molecule type" value="Transcribed_RNA"/>
</dbReference>
<feature type="region of interest" description="Disordered" evidence="1">
    <location>
        <begin position="1"/>
        <end position="31"/>
    </location>
</feature>
<gene>
    <name evidence="2" type="ORF">NAES01612_LOCUS18173</name>
</gene>
<dbReference type="AlphaFoldDB" id="A0A7S4P298"/>
<dbReference type="SUPFAM" id="SSF51197">
    <property type="entry name" value="Clavaminate synthase-like"/>
    <property type="match status" value="1"/>
</dbReference>
<reference evidence="2" key="1">
    <citation type="submission" date="2021-01" db="EMBL/GenBank/DDBJ databases">
        <authorList>
            <person name="Corre E."/>
            <person name="Pelletier E."/>
            <person name="Niang G."/>
            <person name="Scheremetjew M."/>
            <person name="Finn R."/>
            <person name="Kale V."/>
            <person name="Holt S."/>
            <person name="Cochrane G."/>
            <person name="Meng A."/>
            <person name="Brown T."/>
            <person name="Cohen L."/>
        </authorList>
    </citation>
    <scope>NUCLEOTIDE SEQUENCE</scope>
    <source>
        <strain evidence="2">SoJaBio B1-5/56/2</strain>
    </source>
</reference>
<evidence type="ECO:0008006" key="3">
    <source>
        <dbReference type="Google" id="ProtNLM"/>
    </source>
</evidence>
<evidence type="ECO:0000256" key="1">
    <source>
        <dbReference type="SAM" id="MobiDB-lite"/>
    </source>
</evidence>
<feature type="region of interest" description="Disordered" evidence="1">
    <location>
        <begin position="164"/>
        <end position="183"/>
    </location>
</feature>
<feature type="compositionally biased region" description="Basic and acidic residues" evidence="1">
    <location>
        <begin position="1"/>
        <end position="12"/>
    </location>
</feature>
<evidence type="ECO:0000313" key="2">
    <source>
        <dbReference type="EMBL" id="CAE2321445.1"/>
    </source>
</evidence>
<sequence>MTKQEKEEKQGSEEDEREESKEEESEGEREEHQLIAHNIVHLRSFLSLSEQVTLYEAILSASLTFTPTQARNANSTFTKTISMTTTSKKWQGKIPPTFLEYCDRAVLEASKVSPSIPPSISPTYITSFRYPVDGGKLTPHIDYDSSWVVLFSLGETARFLIKPPKKRETGRGRGRGRERVEIL</sequence>
<dbReference type="InterPro" id="IPR037151">
    <property type="entry name" value="AlkB-like_sf"/>
</dbReference>